<evidence type="ECO:0000313" key="2">
    <source>
        <dbReference type="Proteomes" id="UP000198736"/>
    </source>
</evidence>
<protein>
    <submittedName>
        <fullName evidence="1">Uncharacterized protein</fullName>
    </submittedName>
</protein>
<dbReference type="EMBL" id="CZPZ01000005">
    <property type="protein sequence ID" value="CUS33415.1"/>
    <property type="molecule type" value="Genomic_DNA"/>
</dbReference>
<dbReference type="STRING" id="1742973.COMA2_130053"/>
<accession>A0A0S4L6S6</accession>
<proteinExistence type="predicted"/>
<reference evidence="2" key="1">
    <citation type="submission" date="2015-10" db="EMBL/GenBank/DDBJ databases">
        <authorList>
            <person name="Luecker S."/>
            <person name="Luecker S."/>
        </authorList>
    </citation>
    <scope>NUCLEOTIDE SEQUENCE [LARGE SCALE GENOMIC DNA]</scope>
</reference>
<sequence>MAPCSPHWMSVKGCVILLEDQKPVKAFEAGARRLRDHIRVIVHEPMISLAYAIGG</sequence>
<dbReference type="Proteomes" id="UP000198736">
    <property type="component" value="Unassembled WGS sequence"/>
</dbReference>
<gene>
    <name evidence="1" type="ORF">COMA2_130053</name>
</gene>
<name>A0A0S4L6S6_9BACT</name>
<evidence type="ECO:0000313" key="1">
    <source>
        <dbReference type="EMBL" id="CUS33415.1"/>
    </source>
</evidence>
<keyword evidence="2" id="KW-1185">Reference proteome</keyword>
<dbReference type="AlphaFoldDB" id="A0A0S4L6S6"/>
<organism evidence="1 2">
    <name type="scientific">Candidatus Nitrospira nitrificans</name>
    <dbReference type="NCBI Taxonomy" id="1742973"/>
    <lineage>
        <taxon>Bacteria</taxon>
        <taxon>Pseudomonadati</taxon>
        <taxon>Nitrospirota</taxon>
        <taxon>Nitrospiria</taxon>
        <taxon>Nitrospirales</taxon>
        <taxon>Nitrospiraceae</taxon>
        <taxon>Nitrospira</taxon>
    </lineage>
</organism>